<comment type="caution">
    <text evidence="6">The sequence shown here is derived from an EMBL/GenBank/DDBJ whole genome shotgun (WGS) entry which is preliminary data.</text>
</comment>
<evidence type="ECO:0000256" key="1">
    <source>
        <dbReference type="ARBA" id="ARBA00022692"/>
    </source>
</evidence>
<dbReference type="InterPro" id="IPR020846">
    <property type="entry name" value="MFS_dom"/>
</dbReference>
<dbReference type="EMBL" id="JAMKFE010000004">
    <property type="protein sequence ID" value="MCM5679680.1"/>
    <property type="molecule type" value="Genomic_DNA"/>
</dbReference>
<keyword evidence="2 4" id="KW-1133">Transmembrane helix</keyword>
<reference evidence="6" key="1">
    <citation type="submission" date="2022-05" db="EMBL/GenBank/DDBJ databases">
        <title>Schlegelella sp. nov., isolated from mangrove soil.</title>
        <authorList>
            <person name="Liu Y."/>
            <person name="Ge X."/>
            <person name="Liu W."/>
        </authorList>
    </citation>
    <scope>NUCLEOTIDE SEQUENCE</scope>
    <source>
        <strain evidence="6">S2-27</strain>
    </source>
</reference>
<dbReference type="SUPFAM" id="SSF103473">
    <property type="entry name" value="MFS general substrate transporter"/>
    <property type="match status" value="1"/>
</dbReference>
<evidence type="ECO:0000256" key="2">
    <source>
        <dbReference type="ARBA" id="ARBA00022989"/>
    </source>
</evidence>
<sequence length="409" mass="42346">MSDSAPPARRHVGVGWVLLAAAGIFAVTMGARQSMALFISPLNSATGLGIASISLAFAFGQLWWGLTQPFAGMVADRIGTGRVLLTGMLLVALGTALIPFMTTTWGLVLAIGVLAAGGAGMAGPSVLMAATMRLVPAEKRGIATGVVNAGGSFGQFVFAPIAQGLTAAAGWVAALQSLAFITLLVLPAAWVLRGHAVHAVTGTTHRPQSTREALRTALADPSYRMLCAGFFVCGFHVAFIGTHLPGVVASCQLPPAVGAWSLAVIGLFNIVGSFAMGWAVGRWRMKSLLSLVYAARAVAVLVFLLSPKTEAVMLVFAAVIGLTYLSTVPPTAGLVAKLFGPAHMAMLFGIVMLSHQVGGFLGAWLGGKAFEWTGSYDWMWYADIVLAVGAALVHLPIREAPVRLAPSAA</sequence>
<dbReference type="Proteomes" id="UP001165541">
    <property type="component" value="Unassembled WGS sequence"/>
</dbReference>
<evidence type="ECO:0000313" key="6">
    <source>
        <dbReference type="EMBL" id="MCM5679680.1"/>
    </source>
</evidence>
<feature type="transmembrane region" description="Helical" evidence="4">
    <location>
        <begin position="378"/>
        <end position="397"/>
    </location>
</feature>
<keyword evidence="3 4" id="KW-0472">Membrane</keyword>
<feature type="transmembrane region" description="Helical" evidence="4">
    <location>
        <begin position="311"/>
        <end position="335"/>
    </location>
</feature>
<dbReference type="Gene3D" id="1.20.1250.20">
    <property type="entry name" value="MFS general substrate transporter like domains"/>
    <property type="match status" value="1"/>
</dbReference>
<dbReference type="InterPro" id="IPR011701">
    <property type="entry name" value="MFS"/>
</dbReference>
<dbReference type="PANTHER" id="PTHR11360">
    <property type="entry name" value="MONOCARBOXYLATE TRANSPORTER"/>
    <property type="match status" value="1"/>
</dbReference>
<feature type="transmembrane region" description="Helical" evidence="4">
    <location>
        <begin position="347"/>
        <end position="366"/>
    </location>
</feature>
<keyword evidence="7" id="KW-1185">Reference proteome</keyword>
<feature type="transmembrane region" description="Helical" evidence="4">
    <location>
        <begin position="107"/>
        <end position="130"/>
    </location>
</feature>
<organism evidence="6 7">
    <name type="scientific">Caldimonas mangrovi</name>
    <dbReference type="NCBI Taxonomy" id="2944811"/>
    <lineage>
        <taxon>Bacteria</taxon>
        <taxon>Pseudomonadati</taxon>
        <taxon>Pseudomonadota</taxon>
        <taxon>Betaproteobacteria</taxon>
        <taxon>Burkholderiales</taxon>
        <taxon>Sphaerotilaceae</taxon>
        <taxon>Caldimonas</taxon>
    </lineage>
</organism>
<dbReference type="RefSeq" id="WP_251777878.1">
    <property type="nucleotide sequence ID" value="NZ_JAMKFE010000004.1"/>
</dbReference>
<feature type="domain" description="Major facilitator superfamily (MFS) profile" evidence="5">
    <location>
        <begin position="16"/>
        <end position="401"/>
    </location>
</feature>
<feature type="transmembrane region" description="Helical" evidence="4">
    <location>
        <begin position="142"/>
        <end position="162"/>
    </location>
</feature>
<keyword evidence="1 4" id="KW-0812">Transmembrane</keyword>
<feature type="transmembrane region" description="Helical" evidence="4">
    <location>
        <begin position="257"/>
        <end position="280"/>
    </location>
</feature>
<name>A0ABT0YLU1_9BURK</name>
<evidence type="ECO:0000259" key="5">
    <source>
        <dbReference type="PROSITE" id="PS50850"/>
    </source>
</evidence>
<evidence type="ECO:0000256" key="4">
    <source>
        <dbReference type="SAM" id="Phobius"/>
    </source>
</evidence>
<dbReference type="CDD" id="cd17355">
    <property type="entry name" value="MFS_YcxA_like"/>
    <property type="match status" value="1"/>
</dbReference>
<evidence type="ECO:0000313" key="7">
    <source>
        <dbReference type="Proteomes" id="UP001165541"/>
    </source>
</evidence>
<dbReference type="InterPro" id="IPR036259">
    <property type="entry name" value="MFS_trans_sf"/>
</dbReference>
<feature type="transmembrane region" description="Helical" evidence="4">
    <location>
        <begin position="37"/>
        <end position="62"/>
    </location>
</feature>
<dbReference type="Pfam" id="PF07690">
    <property type="entry name" value="MFS_1"/>
    <property type="match status" value="1"/>
</dbReference>
<feature type="transmembrane region" description="Helical" evidence="4">
    <location>
        <begin position="12"/>
        <end position="31"/>
    </location>
</feature>
<accession>A0ABT0YLU1</accession>
<proteinExistence type="predicted"/>
<dbReference type="InterPro" id="IPR050327">
    <property type="entry name" value="Proton-linked_MCT"/>
</dbReference>
<dbReference type="PROSITE" id="PS50850">
    <property type="entry name" value="MFS"/>
    <property type="match status" value="1"/>
</dbReference>
<feature type="transmembrane region" description="Helical" evidence="4">
    <location>
        <begin position="83"/>
        <end position="101"/>
    </location>
</feature>
<dbReference type="PANTHER" id="PTHR11360:SF284">
    <property type="entry name" value="EG:103B4.3 PROTEIN-RELATED"/>
    <property type="match status" value="1"/>
</dbReference>
<evidence type="ECO:0000256" key="3">
    <source>
        <dbReference type="ARBA" id="ARBA00023136"/>
    </source>
</evidence>
<protein>
    <submittedName>
        <fullName evidence="6">MFS transporter</fullName>
    </submittedName>
</protein>
<feature type="transmembrane region" description="Helical" evidence="4">
    <location>
        <begin position="168"/>
        <end position="192"/>
    </location>
</feature>
<gene>
    <name evidence="6" type="ORF">M8A51_09050</name>
</gene>
<feature type="transmembrane region" description="Helical" evidence="4">
    <location>
        <begin position="287"/>
        <end position="305"/>
    </location>
</feature>
<feature type="transmembrane region" description="Helical" evidence="4">
    <location>
        <begin position="225"/>
        <end position="245"/>
    </location>
</feature>